<dbReference type="AlphaFoldDB" id="A0A1G7MAE9"/>
<evidence type="ECO:0000313" key="2">
    <source>
        <dbReference type="Proteomes" id="UP000198967"/>
    </source>
</evidence>
<keyword evidence="2" id="KW-1185">Reference proteome</keyword>
<dbReference type="STRING" id="366584.SAMN05216377_105294"/>
<name>A0A1G7MAE9_PSEOR</name>
<organism evidence="1 2">
    <name type="scientific">Pseudonocardia oroxyli</name>
    <dbReference type="NCBI Taxonomy" id="366584"/>
    <lineage>
        <taxon>Bacteria</taxon>
        <taxon>Bacillati</taxon>
        <taxon>Actinomycetota</taxon>
        <taxon>Actinomycetes</taxon>
        <taxon>Pseudonocardiales</taxon>
        <taxon>Pseudonocardiaceae</taxon>
        <taxon>Pseudonocardia</taxon>
    </lineage>
</organism>
<sequence length="73" mass="7635">MLLDARLKAFVVSSQIAGTEVVARFVSNLPAIERACRRDGPSSTAYTRTESNAGLCVRASSGQPGVRAGDSHA</sequence>
<dbReference type="Proteomes" id="UP000198967">
    <property type="component" value="Unassembled WGS sequence"/>
</dbReference>
<reference evidence="1 2" key="1">
    <citation type="submission" date="2016-10" db="EMBL/GenBank/DDBJ databases">
        <authorList>
            <person name="de Groot N.N."/>
        </authorList>
    </citation>
    <scope>NUCLEOTIDE SEQUENCE [LARGE SCALE GENOMIC DNA]</scope>
    <source>
        <strain evidence="1 2">CGMCC 4.3143</strain>
    </source>
</reference>
<gene>
    <name evidence="1" type="ORF">SAMN05216377_105294</name>
</gene>
<proteinExistence type="predicted"/>
<accession>A0A1G7MAE9</accession>
<dbReference type="EMBL" id="FNBE01000005">
    <property type="protein sequence ID" value="SDF58150.1"/>
    <property type="molecule type" value="Genomic_DNA"/>
</dbReference>
<protein>
    <submittedName>
        <fullName evidence="1">Uncharacterized protein</fullName>
    </submittedName>
</protein>
<evidence type="ECO:0000313" key="1">
    <source>
        <dbReference type="EMBL" id="SDF58150.1"/>
    </source>
</evidence>